<sequence length="44" mass="4696">MSNTRGQGPKSVDPETCTAVIALNATNNNKRIFGHRANVTVQLA</sequence>
<accession>A0ABW7KU78</accession>
<dbReference type="Proteomes" id="UP001609176">
    <property type="component" value="Unassembled WGS sequence"/>
</dbReference>
<evidence type="ECO:0000313" key="1">
    <source>
        <dbReference type="EMBL" id="MFH5245997.1"/>
    </source>
</evidence>
<dbReference type="EMBL" id="JBIMSP010000120">
    <property type="protein sequence ID" value="MFH5245997.1"/>
    <property type="molecule type" value="Genomic_DNA"/>
</dbReference>
<name>A0ABW7KU78_9NOCA</name>
<protein>
    <submittedName>
        <fullName evidence="1">Uncharacterized protein</fullName>
    </submittedName>
</protein>
<comment type="caution">
    <text evidence="1">The sequence shown here is derived from an EMBL/GenBank/DDBJ whole genome shotgun (WGS) entry which is preliminary data.</text>
</comment>
<organism evidence="1 2">
    <name type="scientific">Antrihabitans spumae</name>
    <dbReference type="NCBI Taxonomy" id="3373370"/>
    <lineage>
        <taxon>Bacteria</taxon>
        <taxon>Bacillati</taxon>
        <taxon>Actinomycetota</taxon>
        <taxon>Actinomycetes</taxon>
        <taxon>Mycobacteriales</taxon>
        <taxon>Nocardiaceae</taxon>
        <taxon>Antrihabitans</taxon>
    </lineage>
</organism>
<dbReference type="RefSeq" id="WP_395126661.1">
    <property type="nucleotide sequence ID" value="NZ_JBIMSP010000120.1"/>
</dbReference>
<proteinExistence type="predicted"/>
<reference evidence="1 2" key="1">
    <citation type="submission" date="2024-10" db="EMBL/GenBank/DDBJ databases">
        <authorList>
            <person name="Riesco R."/>
        </authorList>
    </citation>
    <scope>NUCLEOTIDE SEQUENCE [LARGE SCALE GENOMIC DNA]</scope>
    <source>
        <strain evidence="1 2">NCIMB 15448</strain>
    </source>
</reference>
<evidence type="ECO:0000313" key="2">
    <source>
        <dbReference type="Proteomes" id="UP001609176"/>
    </source>
</evidence>
<gene>
    <name evidence="1" type="ORF">ACHIPV_29660</name>
</gene>